<gene>
    <name evidence="2" type="ORF">BH695_0298</name>
</gene>
<dbReference type="AlphaFoldDB" id="A0AB33BEK3"/>
<organism evidence="2 3">
    <name type="scientific">Microcystis aeruginosa PCC 7806SL</name>
    <dbReference type="NCBI Taxonomy" id="1903187"/>
    <lineage>
        <taxon>Bacteria</taxon>
        <taxon>Bacillati</taxon>
        <taxon>Cyanobacteriota</taxon>
        <taxon>Cyanophyceae</taxon>
        <taxon>Oscillatoriophycideae</taxon>
        <taxon>Chroococcales</taxon>
        <taxon>Microcystaceae</taxon>
        <taxon>Microcystis</taxon>
    </lineage>
</organism>
<evidence type="ECO:0000259" key="1">
    <source>
        <dbReference type="Pfam" id="PF13613"/>
    </source>
</evidence>
<name>A0AB33BEK3_MICA7</name>
<evidence type="ECO:0000313" key="2">
    <source>
        <dbReference type="EMBL" id="ARI79579.1"/>
    </source>
</evidence>
<feature type="domain" description="Transposase Helix-turn-helix" evidence="1">
    <location>
        <begin position="23"/>
        <end position="67"/>
    </location>
</feature>
<reference evidence="2 3" key="1">
    <citation type="journal article" date="2018" name="Harmful Algae">
        <title>The highly heterogeneous methylated genomes and diverse restriction-modification systems of bloom-forming Microcystis.</title>
        <authorList>
            <person name="Zhao L."/>
            <person name="Song Y."/>
            <person name="Li L."/>
            <person name="Gan N."/>
            <person name="Brand J.J."/>
            <person name="Song L."/>
        </authorList>
    </citation>
    <scope>NUCLEOTIDE SEQUENCE [LARGE SCALE GENOMIC DNA]</scope>
    <source>
        <strain evidence="2 3">PCC 7806SL</strain>
    </source>
</reference>
<accession>A0AB33BEK3</accession>
<proteinExistence type="predicted"/>
<protein>
    <recommendedName>
        <fullName evidence="1">Transposase Helix-turn-helix domain-containing protein</fullName>
    </recommendedName>
</protein>
<dbReference type="Pfam" id="PF13613">
    <property type="entry name" value="HTH_Tnp_4"/>
    <property type="match status" value="1"/>
</dbReference>
<evidence type="ECO:0000313" key="3">
    <source>
        <dbReference type="Proteomes" id="UP000192439"/>
    </source>
</evidence>
<dbReference type="Proteomes" id="UP000192439">
    <property type="component" value="Chromosome"/>
</dbReference>
<keyword evidence="3" id="KW-1185">Reference proteome</keyword>
<sequence length="128" mass="14778">MSFSIRVPSLITPVYCIRQTEEPQVLVTLEYWREYRTYFHIGTSWELSESTICRIVNKTEKMLLQSGNFRLKGKKALLNQAEIPVITVMDVTETPIERPQKKQKDFLGGKRGYHTGSSGIVMQIINLK</sequence>
<dbReference type="EMBL" id="CP020771">
    <property type="protein sequence ID" value="ARI79579.1"/>
    <property type="molecule type" value="Genomic_DNA"/>
</dbReference>
<dbReference type="InterPro" id="IPR027805">
    <property type="entry name" value="Transposase_HTH_dom"/>
</dbReference>